<dbReference type="EMBL" id="CP020946">
    <property type="protein sequence ID" value="ASD63699.1"/>
    <property type="molecule type" value="Genomic_DNA"/>
</dbReference>
<protein>
    <submittedName>
        <fullName evidence="2">Uncharacterized protein</fullName>
    </submittedName>
</protein>
<accession>A0A1Z3N8C4</accession>
<dbReference type="RefSeq" id="WP_088565221.1">
    <property type="nucleotide sequence ID" value="NZ_CP020946.1"/>
</dbReference>
<feature type="chain" id="PRO_5013300691" evidence="1">
    <location>
        <begin position="20"/>
        <end position="110"/>
    </location>
</feature>
<keyword evidence="1" id="KW-0732">Signal</keyword>
<evidence type="ECO:0000313" key="3">
    <source>
        <dbReference type="Proteomes" id="UP000197003"/>
    </source>
</evidence>
<feature type="signal peptide" evidence="1">
    <location>
        <begin position="1"/>
        <end position="19"/>
    </location>
</feature>
<gene>
    <name evidence="2" type="ORF">B9G79_08985</name>
</gene>
<evidence type="ECO:0000313" key="2">
    <source>
        <dbReference type="EMBL" id="ASD63699.1"/>
    </source>
</evidence>
<organism evidence="2 3">
    <name type="scientific">Bdellovibrio bacteriovorus</name>
    <dbReference type="NCBI Taxonomy" id="959"/>
    <lineage>
        <taxon>Bacteria</taxon>
        <taxon>Pseudomonadati</taxon>
        <taxon>Bdellovibrionota</taxon>
        <taxon>Bdellovibrionia</taxon>
        <taxon>Bdellovibrionales</taxon>
        <taxon>Pseudobdellovibrionaceae</taxon>
        <taxon>Bdellovibrio</taxon>
    </lineage>
</organism>
<dbReference type="OrthoDB" id="5295126at2"/>
<reference evidence="2 3" key="1">
    <citation type="submission" date="2017-04" db="EMBL/GenBank/DDBJ databases">
        <title>Whole genome sequence of Bdellovibrio bacteriovorus strain SSB218315.</title>
        <authorList>
            <person name="Oyedara O."/>
            <person name="Rodriguez-Perez M.A."/>
        </authorList>
    </citation>
    <scope>NUCLEOTIDE SEQUENCE [LARGE SCALE GENOMIC DNA]</scope>
    <source>
        <strain evidence="2 3">SSB218315</strain>
    </source>
</reference>
<dbReference type="Proteomes" id="UP000197003">
    <property type="component" value="Chromosome"/>
</dbReference>
<dbReference type="AlphaFoldDB" id="A0A1Z3N8C4"/>
<evidence type="ECO:0000256" key="1">
    <source>
        <dbReference type="SAM" id="SignalP"/>
    </source>
</evidence>
<sequence>MKKQVVIAVMTLIPAISFAKISDFNALISENSKAQNELHNTVQHNLEASREQAAAAEVRERIVVVENSGSSYNAPTRKDLLAFKKEKISHRASEEKQFDRLASEIRGMEE</sequence>
<name>A0A1Z3N8C4_BDEBC</name>
<proteinExistence type="predicted"/>